<evidence type="ECO:0000313" key="1">
    <source>
        <dbReference type="Proteomes" id="UP000887560"/>
    </source>
</evidence>
<protein>
    <submittedName>
        <fullName evidence="2">Galectin</fullName>
    </submittedName>
</protein>
<dbReference type="AlphaFoldDB" id="A0A915NGT4"/>
<organism evidence="1 2">
    <name type="scientific">Meloidogyne floridensis</name>
    <dbReference type="NCBI Taxonomy" id="298350"/>
    <lineage>
        <taxon>Eukaryota</taxon>
        <taxon>Metazoa</taxon>
        <taxon>Ecdysozoa</taxon>
        <taxon>Nematoda</taxon>
        <taxon>Chromadorea</taxon>
        <taxon>Rhabditida</taxon>
        <taxon>Tylenchina</taxon>
        <taxon>Tylenchomorpha</taxon>
        <taxon>Tylenchoidea</taxon>
        <taxon>Meloidogynidae</taxon>
        <taxon>Meloidogyninae</taxon>
        <taxon>Meloidogyne</taxon>
    </lineage>
</organism>
<reference evidence="2" key="1">
    <citation type="submission" date="2022-11" db="UniProtKB">
        <authorList>
            <consortium name="WormBaseParasite"/>
        </authorList>
    </citation>
    <scope>IDENTIFICATION</scope>
</reference>
<accession>A0A915NGT4</accession>
<sequence length="105" mass="12438">MNDSEREVLKGLRHSISINIMKTEVNDIEDGQMNVFNEGFEERYHDEIKFVALIYPFLNDGIYEFYLDDEGITREKVMFNTDSNNEIINLGNKNKENPNKKRKLF</sequence>
<dbReference type="WBParaSite" id="scf7180000417226.g1043">
    <property type="protein sequence ID" value="scf7180000417226.g1043"/>
    <property type="gene ID" value="scf7180000417226.g1043"/>
</dbReference>
<keyword evidence="1" id="KW-1185">Reference proteome</keyword>
<dbReference type="Proteomes" id="UP000887560">
    <property type="component" value="Unplaced"/>
</dbReference>
<proteinExistence type="predicted"/>
<evidence type="ECO:0000313" key="2">
    <source>
        <dbReference type="WBParaSite" id="scf7180000417226.g1043"/>
    </source>
</evidence>
<name>A0A915NGT4_9BILA</name>